<reference evidence="2 3" key="1">
    <citation type="submission" date="2018-08" db="EMBL/GenBank/DDBJ databases">
        <title>Genomic Encyclopedia of Type Strains, Phase IV (KMG-IV): sequencing the most valuable type-strain genomes for metagenomic binning, comparative biology and taxonomic classification.</title>
        <authorList>
            <person name="Goeker M."/>
        </authorList>
    </citation>
    <scope>NUCLEOTIDE SEQUENCE [LARGE SCALE GENOMIC DNA]</scope>
    <source>
        <strain evidence="2 3">BW863</strain>
    </source>
</reference>
<dbReference type="GO" id="GO:0004622">
    <property type="term" value="F:phosphatidylcholine lysophospholipase activity"/>
    <property type="evidence" value="ECO:0007669"/>
    <property type="project" value="TreeGrafter"/>
</dbReference>
<dbReference type="CDD" id="cd01822">
    <property type="entry name" value="Lysophospholipase_L1_like"/>
    <property type="match status" value="1"/>
</dbReference>
<evidence type="ECO:0000313" key="3">
    <source>
        <dbReference type="Proteomes" id="UP000256900"/>
    </source>
</evidence>
<sequence>MIAASFIIASRFRFALAVALALSIPAVFGLFATAAAVAKPLKIIAFGDSLTAGPELPADATFPAVLEKTLRKTGYDVTIINAGVSGDTAEDGLARLDWALADGADGVILELGANDMLRGLAPPRTRQTLDAILARLAARHIKVLIAGMRATPSLGPDYVQAFDAIYPALAAKYKVPLYPFFLQGVTGDRSLELADGLHPNRAGVERIVAGLLPQAEMFVRSLAAQ</sequence>
<dbReference type="SUPFAM" id="SSF52266">
    <property type="entry name" value="SGNH hydrolase"/>
    <property type="match status" value="1"/>
</dbReference>
<dbReference type="InterPro" id="IPR036514">
    <property type="entry name" value="SGNH_hydro_sf"/>
</dbReference>
<evidence type="ECO:0000313" key="2">
    <source>
        <dbReference type="EMBL" id="REF87521.1"/>
    </source>
</evidence>
<name>A0A3D9YXZ2_9HYPH</name>
<dbReference type="AlphaFoldDB" id="A0A3D9YXZ2"/>
<dbReference type="EMBL" id="QUMO01000002">
    <property type="protein sequence ID" value="REF87521.1"/>
    <property type="molecule type" value="Genomic_DNA"/>
</dbReference>
<gene>
    <name evidence="2" type="ORF">DES32_1144</name>
</gene>
<dbReference type="Gene3D" id="3.40.50.1110">
    <property type="entry name" value="SGNH hydrolase"/>
    <property type="match status" value="1"/>
</dbReference>
<dbReference type="InterPro" id="IPR008265">
    <property type="entry name" value="Lipase_GDSL_AS"/>
</dbReference>
<dbReference type="PROSITE" id="PS01098">
    <property type="entry name" value="LIPASE_GDSL_SER"/>
    <property type="match status" value="1"/>
</dbReference>
<proteinExistence type="predicted"/>
<protein>
    <submittedName>
        <fullName evidence="2">Acyl-CoA thioesterase-1</fullName>
    </submittedName>
</protein>
<dbReference type="PANTHER" id="PTHR30383:SF24">
    <property type="entry name" value="THIOESTERASE 1_PROTEASE 1_LYSOPHOSPHOLIPASE L1"/>
    <property type="match status" value="1"/>
</dbReference>
<feature type="domain" description="SGNH hydrolase-type esterase" evidence="1">
    <location>
        <begin position="45"/>
        <end position="205"/>
    </location>
</feature>
<evidence type="ECO:0000259" key="1">
    <source>
        <dbReference type="Pfam" id="PF13472"/>
    </source>
</evidence>
<dbReference type="GO" id="GO:0006629">
    <property type="term" value="P:lipid metabolic process"/>
    <property type="evidence" value="ECO:0007669"/>
    <property type="project" value="InterPro"/>
</dbReference>
<dbReference type="Proteomes" id="UP000256900">
    <property type="component" value="Unassembled WGS sequence"/>
</dbReference>
<dbReference type="PANTHER" id="PTHR30383">
    <property type="entry name" value="THIOESTERASE 1/PROTEASE 1/LYSOPHOSPHOLIPASE L1"/>
    <property type="match status" value="1"/>
</dbReference>
<dbReference type="RefSeq" id="WP_115835714.1">
    <property type="nucleotide sequence ID" value="NZ_CP025086.1"/>
</dbReference>
<accession>A0A3D9YXZ2</accession>
<dbReference type="InterPro" id="IPR051532">
    <property type="entry name" value="Ester_Hydrolysis_Enzymes"/>
</dbReference>
<dbReference type="OrthoDB" id="9786188at2"/>
<comment type="caution">
    <text evidence="2">The sequence shown here is derived from an EMBL/GenBank/DDBJ whole genome shotgun (WGS) entry which is preliminary data.</text>
</comment>
<keyword evidence="3" id="KW-1185">Reference proteome</keyword>
<dbReference type="Pfam" id="PF13472">
    <property type="entry name" value="Lipase_GDSL_2"/>
    <property type="match status" value="1"/>
</dbReference>
<organism evidence="2 3">
    <name type="scientific">Methylovirgula ligni</name>
    <dbReference type="NCBI Taxonomy" id="569860"/>
    <lineage>
        <taxon>Bacteria</taxon>
        <taxon>Pseudomonadati</taxon>
        <taxon>Pseudomonadota</taxon>
        <taxon>Alphaproteobacteria</taxon>
        <taxon>Hyphomicrobiales</taxon>
        <taxon>Beijerinckiaceae</taxon>
        <taxon>Methylovirgula</taxon>
    </lineage>
</organism>
<dbReference type="InterPro" id="IPR013830">
    <property type="entry name" value="SGNH_hydro"/>
</dbReference>